<dbReference type="PANTHER" id="PTHR30535">
    <property type="entry name" value="VITAMIN B12-BINDING PROTEIN"/>
    <property type="match status" value="1"/>
</dbReference>
<dbReference type="AlphaFoldDB" id="A0AAJ1F727"/>
<feature type="domain" description="Fe/B12 periplasmic-binding" evidence="2">
    <location>
        <begin position="40"/>
        <end position="295"/>
    </location>
</feature>
<dbReference type="EMBL" id="JAMXLX010000002">
    <property type="protein sequence ID" value="MCO5956618.1"/>
    <property type="molecule type" value="Genomic_DNA"/>
</dbReference>
<comment type="caution">
    <text evidence="3">The sequence shown here is derived from an EMBL/GenBank/DDBJ whole genome shotgun (WGS) entry which is preliminary data.</text>
</comment>
<evidence type="ECO:0000313" key="4">
    <source>
        <dbReference type="Proteomes" id="UP001155380"/>
    </source>
</evidence>
<evidence type="ECO:0000313" key="3">
    <source>
        <dbReference type="EMBL" id="MCO5956618.1"/>
    </source>
</evidence>
<name>A0AAJ1F727_9HYPH</name>
<dbReference type="Pfam" id="PF01497">
    <property type="entry name" value="Peripla_BP_2"/>
    <property type="match status" value="1"/>
</dbReference>
<dbReference type="PANTHER" id="PTHR30535:SF4">
    <property type="entry name" value="HEMIN-BINDING PERIPLASMIC PROTEIN HMUT"/>
    <property type="match status" value="1"/>
</dbReference>
<proteinExistence type="predicted"/>
<dbReference type="PROSITE" id="PS50983">
    <property type="entry name" value="FE_B12_PBP"/>
    <property type="match status" value="1"/>
</dbReference>
<evidence type="ECO:0000259" key="2">
    <source>
        <dbReference type="PROSITE" id="PS50983"/>
    </source>
</evidence>
<dbReference type="Proteomes" id="UP001155380">
    <property type="component" value="Unassembled WGS sequence"/>
</dbReference>
<reference evidence="3" key="1">
    <citation type="submission" date="2022-06" db="EMBL/GenBank/DDBJ databases">
        <authorList>
            <person name="Sun Q."/>
        </authorList>
    </citation>
    <scope>NUCLEOTIDE SEQUENCE</scope>
    <source>
        <strain evidence="3">S101</strain>
    </source>
</reference>
<feature type="chain" id="PRO_5042558878" evidence="1">
    <location>
        <begin position="32"/>
        <end position="303"/>
    </location>
</feature>
<feature type="signal peptide" evidence="1">
    <location>
        <begin position="1"/>
        <end position="31"/>
    </location>
</feature>
<accession>A0AAJ1F727</accession>
<evidence type="ECO:0000256" key="1">
    <source>
        <dbReference type="SAM" id="SignalP"/>
    </source>
</evidence>
<protein>
    <submittedName>
        <fullName evidence="3">ABC transporter substrate-binding protein</fullName>
    </submittedName>
</protein>
<dbReference type="InterPro" id="IPR050902">
    <property type="entry name" value="ABC_Transporter_SBP"/>
</dbReference>
<keyword evidence="1" id="KW-0732">Signal</keyword>
<sequence length="303" mass="30700">MTDFSMSLATVSRHLATTVFLLAAGAGAALAQSPVIDAKRIVSVGGTATEIIYALGQGDRLVAVDTTSTYPADTANKASVGYMRQLSAEGVLSQKADLIVMEAGSGPADAIAILKASGVPIATISTPPEASEIGNKIRAVGAAIGKDSEAEKLASDVEAKLKTLETEISALPEPRKRVLFALSLANGRVMAAGSHTTADAIIGLAGGINAVSDVQGYKPLSDEAVIAAKPDIVLVMNGGAMHMTAEQAFALPALQATPAGANKAFIAMDGLYLLGLGPRSAEAAHDLAAQLYPGAVKPAESKP</sequence>
<gene>
    <name evidence="3" type="ORF">NBH21_07540</name>
</gene>
<organism evidence="3 4">
    <name type="scientific">Ciceribacter sichuanensis</name>
    <dbReference type="NCBI Taxonomy" id="2949647"/>
    <lineage>
        <taxon>Bacteria</taxon>
        <taxon>Pseudomonadati</taxon>
        <taxon>Pseudomonadota</taxon>
        <taxon>Alphaproteobacteria</taxon>
        <taxon>Hyphomicrobiales</taxon>
        <taxon>Rhizobiaceae</taxon>
        <taxon>Ciceribacter</taxon>
    </lineage>
</organism>
<dbReference type="Gene3D" id="3.40.50.1980">
    <property type="entry name" value="Nitrogenase molybdenum iron protein domain"/>
    <property type="match status" value="2"/>
</dbReference>
<dbReference type="InterPro" id="IPR002491">
    <property type="entry name" value="ABC_transptr_periplasmic_BD"/>
</dbReference>
<dbReference type="SUPFAM" id="SSF53807">
    <property type="entry name" value="Helical backbone' metal receptor"/>
    <property type="match status" value="1"/>
</dbReference>